<protein>
    <submittedName>
        <fullName evidence="1">Uncharacterized protein</fullName>
    </submittedName>
</protein>
<name>A0A1I1YNB5_9BACL</name>
<dbReference type="EMBL" id="FONN01000001">
    <property type="protein sequence ID" value="SFE21084.1"/>
    <property type="molecule type" value="Genomic_DNA"/>
</dbReference>
<reference evidence="2" key="1">
    <citation type="submission" date="2016-10" db="EMBL/GenBank/DDBJ databases">
        <authorList>
            <person name="Varghese N."/>
            <person name="Submissions S."/>
        </authorList>
    </citation>
    <scope>NUCLEOTIDE SEQUENCE [LARGE SCALE GENOMIC DNA]</scope>
    <source>
        <strain evidence="2">CGMCC 1.10223</strain>
    </source>
</reference>
<gene>
    <name evidence="1" type="ORF">SAMN04487969_101665</name>
</gene>
<dbReference type="AlphaFoldDB" id="A0A1I1YNB5"/>
<sequence length="84" mass="9815">MLKAEMDTHLGYGKHKVKAKLTPNSGNRKSRKTVMSEYSEQEIALPQDSLVYYYFVFRKIPYTSINLYSNFVFCKFNSTGNLIY</sequence>
<proteinExistence type="predicted"/>
<evidence type="ECO:0000313" key="2">
    <source>
        <dbReference type="Proteomes" id="UP000183410"/>
    </source>
</evidence>
<keyword evidence="2" id="KW-1185">Reference proteome</keyword>
<dbReference type="Proteomes" id="UP000183410">
    <property type="component" value="Unassembled WGS sequence"/>
</dbReference>
<evidence type="ECO:0000313" key="1">
    <source>
        <dbReference type="EMBL" id="SFE21084.1"/>
    </source>
</evidence>
<organism evidence="1 2">
    <name type="scientific">Paenibacillus algorifonticola</name>
    <dbReference type="NCBI Taxonomy" id="684063"/>
    <lineage>
        <taxon>Bacteria</taxon>
        <taxon>Bacillati</taxon>
        <taxon>Bacillota</taxon>
        <taxon>Bacilli</taxon>
        <taxon>Bacillales</taxon>
        <taxon>Paenibacillaceae</taxon>
        <taxon>Paenibacillus</taxon>
    </lineage>
</organism>
<accession>A0A1I1YNB5</accession>